<dbReference type="GO" id="GO:0043005">
    <property type="term" value="C:neuron projection"/>
    <property type="evidence" value="ECO:0000318"/>
    <property type="project" value="GO_Central"/>
</dbReference>
<dbReference type="InterPro" id="IPR000276">
    <property type="entry name" value="GPCR_Rhodpsn"/>
</dbReference>
<dbReference type="KEGG" id="xla:108715102"/>
<feature type="transmembrane region" description="Helical" evidence="13">
    <location>
        <begin position="198"/>
        <end position="225"/>
    </location>
</feature>
<dbReference type="InterPro" id="IPR017452">
    <property type="entry name" value="GPCR_Rhodpsn_7TM"/>
</dbReference>
<dbReference type="OMA" id="LANTWVI"/>
<evidence type="ECO:0000256" key="12">
    <source>
        <dbReference type="SAM" id="MobiDB-lite"/>
    </source>
</evidence>
<evidence type="ECO:0000256" key="5">
    <source>
        <dbReference type="ARBA" id="ARBA00023040"/>
    </source>
</evidence>
<keyword evidence="8 11" id="KW-0675">Receptor</keyword>
<dbReference type="GO" id="GO:0004994">
    <property type="term" value="F:somatostatin receptor activity"/>
    <property type="evidence" value="ECO:0007669"/>
    <property type="project" value="InterPro"/>
</dbReference>
<evidence type="ECO:0000313" key="18">
    <source>
        <dbReference type="Xenbase" id="XB-GENE-17342580"/>
    </source>
</evidence>
<dbReference type="STRING" id="8355.A0A1L8GH74"/>
<evidence type="ECO:0000256" key="9">
    <source>
        <dbReference type="ARBA" id="ARBA00023180"/>
    </source>
</evidence>
<dbReference type="PaxDb" id="8355-A0A1L8GH74"/>
<dbReference type="FunFam" id="1.20.1070.10:FF:000039">
    <property type="entry name" value="somatostatin receptor type 2"/>
    <property type="match status" value="1"/>
</dbReference>
<feature type="transmembrane region" description="Helical" evidence="13">
    <location>
        <begin position="157"/>
        <end position="178"/>
    </location>
</feature>
<feature type="region of interest" description="Disordered" evidence="12">
    <location>
        <begin position="339"/>
        <end position="371"/>
    </location>
</feature>
<evidence type="ECO:0000256" key="3">
    <source>
        <dbReference type="ARBA" id="ARBA00022692"/>
    </source>
</evidence>
<dbReference type="RefSeq" id="XP_041417598.1">
    <property type="nucleotide sequence ID" value="XM_041561664.1"/>
</dbReference>
<dbReference type="Xenbase" id="XB-GENE-17342580">
    <property type="gene designation" value="sstr3.S"/>
</dbReference>
<keyword evidence="2" id="KW-1003">Cell membrane</keyword>
<feature type="transmembrane region" description="Helical" evidence="13">
    <location>
        <begin position="246"/>
        <end position="265"/>
    </location>
</feature>
<dbReference type="GO" id="GO:0005886">
    <property type="term" value="C:plasma membrane"/>
    <property type="evidence" value="ECO:0000318"/>
    <property type="project" value="GO_Central"/>
</dbReference>
<dbReference type="PANTHER" id="PTHR24229">
    <property type="entry name" value="NEUROPEPTIDES RECEPTOR"/>
    <property type="match status" value="1"/>
</dbReference>
<protein>
    <submittedName>
        <fullName evidence="16">Somatostatin receptor type 3</fullName>
    </submittedName>
</protein>
<dbReference type="GO" id="GO:0042923">
    <property type="term" value="F:neuropeptide binding"/>
    <property type="evidence" value="ECO:0000318"/>
    <property type="project" value="GO_Central"/>
</dbReference>
<dbReference type="Pfam" id="PF00001">
    <property type="entry name" value="7tm_1"/>
    <property type="match status" value="1"/>
</dbReference>
<evidence type="ECO:0000256" key="13">
    <source>
        <dbReference type="SAM" id="Phobius"/>
    </source>
</evidence>
<feature type="transmembrane region" description="Helical" evidence="13">
    <location>
        <begin position="36"/>
        <end position="61"/>
    </location>
</feature>
<dbReference type="PROSITE" id="PS50262">
    <property type="entry name" value="G_PROTEIN_RECEP_F1_2"/>
    <property type="match status" value="1"/>
</dbReference>
<feature type="domain" description="G-protein coupled receptors family 1 profile" evidence="14">
    <location>
        <begin position="52"/>
        <end position="304"/>
    </location>
</feature>
<dbReference type="GO" id="GO:0007218">
    <property type="term" value="P:neuropeptide signaling pathway"/>
    <property type="evidence" value="ECO:0000318"/>
    <property type="project" value="GO_Central"/>
</dbReference>
<evidence type="ECO:0000256" key="1">
    <source>
        <dbReference type="ARBA" id="ARBA00004651"/>
    </source>
</evidence>
<dbReference type="PRINTS" id="PR00589">
    <property type="entry name" value="SOMATOSTTN3R"/>
</dbReference>
<feature type="transmembrane region" description="Helical" evidence="13">
    <location>
        <begin position="116"/>
        <end position="136"/>
    </location>
</feature>
<keyword evidence="9" id="KW-0325">Glycoprotein</keyword>
<dbReference type="Proteomes" id="UP000186698">
    <property type="component" value="Chromosome 4S"/>
</dbReference>
<evidence type="ECO:0000256" key="2">
    <source>
        <dbReference type="ARBA" id="ARBA00022475"/>
    </source>
</evidence>
<dbReference type="SUPFAM" id="SSF81321">
    <property type="entry name" value="Family A G protein-coupled receptor-like"/>
    <property type="match status" value="1"/>
</dbReference>
<dbReference type="PRINTS" id="PR00237">
    <property type="entry name" value="GPCRRHODOPSN"/>
</dbReference>
<evidence type="ECO:0000313" key="17">
    <source>
        <dbReference type="RefSeq" id="XP_041417598.1"/>
    </source>
</evidence>
<keyword evidence="3 11" id="KW-0812">Transmembrane</keyword>
<feature type="transmembrane region" description="Helical" evidence="13">
    <location>
        <begin position="73"/>
        <end position="96"/>
    </location>
</feature>
<name>A0A1L8GH74_XENLA</name>
<keyword evidence="15" id="KW-1185">Reference proteome</keyword>
<evidence type="ECO:0000313" key="16">
    <source>
        <dbReference type="RefSeq" id="XP_018115424.1"/>
    </source>
</evidence>
<keyword evidence="4 13" id="KW-1133">Transmembrane helix</keyword>
<dbReference type="Gene3D" id="1.20.1070.10">
    <property type="entry name" value="Rhodopsin 7-helix transmembrane proteins"/>
    <property type="match status" value="1"/>
</dbReference>
<dbReference type="PANTHER" id="PTHR24229:SF42">
    <property type="entry name" value="SOMATOSTATIN RECEPTOR TYPE 3"/>
    <property type="match status" value="1"/>
</dbReference>
<dbReference type="GO" id="GO:0004930">
    <property type="term" value="F:G protein-coupled receptor activity"/>
    <property type="evidence" value="ECO:0000318"/>
    <property type="project" value="GO_Central"/>
</dbReference>
<evidence type="ECO:0000256" key="8">
    <source>
        <dbReference type="ARBA" id="ARBA00023170"/>
    </source>
</evidence>
<dbReference type="GeneID" id="108715102"/>
<dbReference type="InterPro" id="IPR001856">
    <property type="entry name" value="Somatstn_rcpt_3"/>
</dbReference>
<dbReference type="AlphaFoldDB" id="A0A1L8GH74"/>
<dbReference type="PRINTS" id="PR00246">
    <property type="entry name" value="SOMATOSTATNR"/>
</dbReference>
<evidence type="ECO:0000313" key="15">
    <source>
        <dbReference type="Proteomes" id="UP000186698"/>
    </source>
</evidence>
<gene>
    <name evidence="16 17 18" type="primary">sstr3.S</name>
</gene>
<dbReference type="InterPro" id="IPR000586">
    <property type="entry name" value="Somatstn_rcpt"/>
</dbReference>
<keyword evidence="10 11" id="KW-0807">Transducer</keyword>
<dbReference type="Bgee" id="108715102">
    <property type="expression patterns" value="Expressed in brain and 4 other cell types or tissues"/>
</dbReference>
<dbReference type="CTD" id="108715102"/>
<evidence type="ECO:0000256" key="11">
    <source>
        <dbReference type="RuleBase" id="RU000688"/>
    </source>
</evidence>
<sequence length="403" mass="44640">MTPTFPTTLLESSYNEFNATLNTNISFNQNGTSPGLLIPLVYLVVCAVGLWGNTLVIYLAWRSPAGQNSVTALYILNLAMADDLFMLGLPFLAAQNALSYWPFGSPACRIVMTLDAVNQFTSIFCLTVLSFDRYLAVVRPFQSVKWRKPKVAKFVNVTVWIVSFLVVLPVVFFSGVPGDTGTCHIAWPEPAHIWRTGFILYTAALGFFCPLLVICICHLLIVAQIRSSGKRVRVAPNRRQGPERKVTKMVALTVTAFVLCWFPFYALNIINLLWPLPESPKLYGLYSFVVALSYANSCLNPIIYALLARPFQRGLRRVLCRTSVRVAHGTLKGGEDEVHEEASRVNGISQEGRSVRTDGGEGNSMKAISQNQVQQEVSTAAQKSLPEDLGACEKESMLRISYL</sequence>
<dbReference type="RefSeq" id="XP_018115424.1">
    <property type="nucleotide sequence ID" value="XM_018259935.2"/>
</dbReference>
<evidence type="ECO:0000256" key="6">
    <source>
        <dbReference type="ARBA" id="ARBA00023136"/>
    </source>
</evidence>
<keyword evidence="6 13" id="KW-0472">Membrane</keyword>
<dbReference type="CDD" id="cd15972">
    <property type="entry name" value="7tmA_SSTR3"/>
    <property type="match status" value="1"/>
</dbReference>
<evidence type="ECO:0000256" key="10">
    <source>
        <dbReference type="ARBA" id="ARBA00023224"/>
    </source>
</evidence>
<reference evidence="16 17" key="1">
    <citation type="submission" date="2025-04" db="UniProtKB">
        <authorList>
            <consortium name="RefSeq"/>
        </authorList>
    </citation>
    <scope>IDENTIFICATION</scope>
    <source>
        <strain evidence="16 17">J_2021</strain>
        <tissue evidence="16 17">Erythrocytes</tissue>
    </source>
</reference>
<evidence type="ECO:0000256" key="7">
    <source>
        <dbReference type="ARBA" id="ARBA00023157"/>
    </source>
</evidence>
<dbReference type="OrthoDB" id="6076970at2759"/>
<keyword evidence="5 11" id="KW-0297">G-protein coupled receptor</keyword>
<accession>A0A1L8GH74</accession>
<dbReference type="AGR" id="Xenbase:XB-GENE-17342580"/>
<comment type="similarity">
    <text evidence="11">Belongs to the G-protein coupled receptor 1 family.</text>
</comment>
<proteinExistence type="inferred from homology"/>
<dbReference type="PROSITE" id="PS00237">
    <property type="entry name" value="G_PROTEIN_RECEP_F1_1"/>
    <property type="match status" value="1"/>
</dbReference>
<feature type="transmembrane region" description="Helical" evidence="13">
    <location>
        <begin position="285"/>
        <end position="307"/>
    </location>
</feature>
<keyword evidence="7" id="KW-1015">Disulfide bond</keyword>
<comment type="subcellular location">
    <subcellularLocation>
        <location evidence="1">Cell membrane</location>
        <topology evidence="1">Multi-pass membrane protein</topology>
    </subcellularLocation>
</comment>
<evidence type="ECO:0000256" key="4">
    <source>
        <dbReference type="ARBA" id="ARBA00022989"/>
    </source>
</evidence>
<evidence type="ECO:0000259" key="14">
    <source>
        <dbReference type="PROSITE" id="PS50262"/>
    </source>
</evidence>
<organism evidence="15 17">
    <name type="scientific">Xenopus laevis</name>
    <name type="common">African clawed frog</name>
    <dbReference type="NCBI Taxonomy" id="8355"/>
    <lineage>
        <taxon>Eukaryota</taxon>
        <taxon>Metazoa</taxon>
        <taxon>Chordata</taxon>
        <taxon>Craniata</taxon>
        <taxon>Vertebrata</taxon>
        <taxon>Euteleostomi</taxon>
        <taxon>Amphibia</taxon>
        <taxon>Batrachia</taxon>
        <taxon>Anura</taxon>
        <taxon>Pipoidea</taxon>
        <taxon>Pipidae</taxon>
        <taxon>Xenopodinae</taxon>
        <taxon>Xenopus</taxon>
        <taxon>Xenopus</taxon>
    </lineage>
</organism>